<dbReference type="InterPro" id="IPR041698">
    <property type="entry name" value="Methyltransf_25"/>
</dbReference>
<dbReference type="Gene3D" id="3.40.50.150">
    <property type="entry name" value="Vaccinia Virus protein VP39"/>
    <property type="match status" value="1"/>
</dbReference>
<evidence type="ECO:0000256" key="1">
    <source>
        <dbReference type="ARBA" id="ARBA00022603"/>
    </source>
</evidence>
<evidence type="ECO:0000259" key="3">
    <source>
        <dbReference type="Pfam" id="PF13649"/>
    </source>
</evidence>
<proteinExistence type="predicted"/>
<evidence type="ECO:0000313" key="4">
    <source>
        <dbReference type="EMBL" id="GIQ69731.1"/>
    </source>
</evidence>
<dbReference type="GO" id="GO:0008168">
    <property type="term" value="F:methyltransferase activity"/>
    <property type="evidence" value="ECO:0007669"/>
    <property type="project" value="UniProtKB-KW"/>
</dbReference>
<evidence type="ECO:0000313" key="5">
    <source>
        <dbReference type="Proteomes" id="UP000677918"/>
    </source>
</evidence>
<dbReference type="RefSeq" id="WP_213412523.1">
    <property type="nucleotide sequence ID" value="NZ_BOVK01000032.1"/>
</dbReference>
<dbReference type="PANTHER" id="PTHR43861">
    <property type="entry name" value="TRANS-ACONITATE 2-METHYLTRANSFERASE-RELATED"/>
    <property type="match status" value="1"/>
</dbReference>
<accession>A0A8J4H4Z9</accession>
<dbReference type="GO" id="GO:0032259">
    <property type="term" value="P:methylation"/>
    <property type="evidence" value="ECO:0007669"/>
    <property type="project" value="UniProtKB-KW"/>
</dbReference>
<comment type="caution">
    <text evidence="4">The sequence shown here is derived from an EMBL/GenBank/DDBJ whole genome shotgun (WGS) entry which is preliminary data.</text>
</comment>
<sequence length="254" mass="29471">MAYNQFAYVYDRLMAEMPYDQWVGYAEAMWELLGKPVRIADIGCGTGNITIPLALKGYELTGLDLSKEMLQVAAGKWEATARQQPFGVTGTCEWQQQDARNWRLPEPTDAVISFCDCLNYLLEPEELKQAFHCAYEALKPGGTFLFDLHHPRQLQAYAEEQPFIWNEPDLAYLWACLFDEERCQVEHQLTIFRRCEGDVRYERIDEIHRQRTYEPEVVVDLLRDAGFGEVLVHADFTMEAPEEHAQRVFYTAVK</sequence>
<feature type="domain" description="Methyltransferase" evidence="3">
    <location>
        <begin position="39"/>
        <end position="142"/>
    </location>
</feature>
<evidence type="ECO:0000256" key="2">
    <source>
        <dbReference type="ARBA" id="ARBA00022679"/>
    </source>
</evidence>
<dbReference type="InterPro" id="IPR029063">
    <property type="entry name" value="SAM-dependent_MTases_sf"/>
</dbReference>
<protein>
    <submittedName>
        <fullName evidence="4">Methyltransferase</fullName>
    </submittedName>
</protein>
<dbReference type="Pfam" id="PF13649">
    <property type="entry name" value="Methyltransf_25"/>
    <property type="match status" value="1"/>
</dbReference>
<dbReference type="PANTHER" id="PTHR43861:SF1">
    <property type="entry name" value="TRANS-ACONITATE 2-METHYLTRANSFERASE"/>
    <property type="match status" value="1"/>
</dbReference>
<gene>
    <name evidence="4" type="ORF">XYCOK13_25550</name>
</gene>
<dbReference type="SUPFAM" id="SSF53335">
    <property type="entry name" value="S-adenosyl-L-methionine-dependent methyltransferases"/>
    <property type="match status" value="1"/>
</dbReference>
<dbReference type="AlphaFoldDB" id="A0A8J4H4Z9"/>
<organism evidence="4 5">
    <name type="scientific">Xylanibacillus composti</name>
    <dbReference type="NCBI Taxonomy" id="1572762"/>
    <lineage>
        <taxon>Bacteria</taxon>
        <taxon>Bacillati</taxon>
        <taxon>Bacillota</taxon>
        <taxon>Bacilli</taxon>
        <taxon>Bacillales</taxon>
        <taxon>Paenibacillaceae</taxon>
        <taxon>Xylanibacillus</taxon>
    </lineage>
</organism>
<dbReference type="EMBL" id="BOVK01000032">
    <property type="protein sequence ID" value="GIQ69731.1"/>
    <property type="molecule type" value="Genomic_DNA"/>
</dbReference>
<name>A0A8J4H4Z9_9BACL</name>
<dbReference type="CDD" id="cd02440">
    <property type="entry name" value="AdoMet_MTases"/>
    <property type="match status" value="1"/>
</dbReference>
<keyword evidence="1 4" id="KW-0489">Methyltransferase</keyword>
<dbReference type="Proteomes" id="UP000677918">
    <property type="component" value="Unassembled WGS sequence"/>
</dbReference>
<keyword evidence="2" id="KW-0808">Transferase</keyword>
<keyword evidence="5" id="KW-1185">Reference proteome</keyword>
<dbReference type="Gene3D" id="2.20.25.110">
    <property type="entry name" value="S-adenosyl-L-methionine-dependent methyltransferases"/>
    <property type="match status" value="1"/>
</dbReference>
<reference evidence="4" key="1">
    <citation type="submission" date="2021-04" db="EMBL/GenBank/DDBJ databases">
        <title>Draft genome sequence of Xylanibacillus composti strain K13.</title>
        <authorList>
            <person name="Uke A."/>
            <person name="Chhe C."/>
            <person name="Baramee S."/>
            <person name="Kosugi A."/>
        </authorList>
    </citation>
    <scope>NUCLEOTIDE SEQUENCE</scope>
    <source>
        <strain evidence="4">K13</strain>
    </source>
</reference>